<dbReference type="OrthoDB" id="3257095at2759"/>
<evidence type="ECO:0000256" key="6">
    <source>
        <dbReference type="SAM" id="Phobius"/>
    </source>
</evidence>
<feature type="transmembrane region" description="Helical" evidence="6">
    <location>
        <begin position="65"/>
        <end position="84"/>
    </location>
</feature>
<feature type="transmembrane region" description="Helical" evidence="6">
    <location>
        <begin position="104"/>
        <end position="123"/>
    </location>
</feature>
<name>A0A194XIB4_MOLSC</name>
<feature type="transmembrane region" description="Helical" evidence="6">
    <location>
        <begin position="144"/>
        <end position="164"/>
    </location>
</feature>
<feature type="non-terminal residue" evidence="7">
    <location>
        <position position="1"/>
    </location>
</feature>
<feature type="transmembrane region" description="Helical" evidence="6">
    <location>
        <begin position="367"/>
        <end position="386"/>
    </location>
</feature>
<dbReference type="Pfam" id="PF13520">
    <property type="entry name" value="AA_permease_2"/>
    <property type="match status" value="1"/>
</dbReference>
<feature type="transmembrane region" description="Helical" evidence="6">
    <location>
        <begin position="245"/>
        <end position="268"/>
    </location>
</feature>
<keyword evidence="5 6" id="KW-0472">Membrane</keyword>
<dbReference type="PIRSF" id="PIRSF006060">
    <property type="entry name" value="AA_transporter"/>
    <property type="match status" value="1"/>
</dbReference>
<feature type="transmembrane region" description="Helical" evidence="6">
    <location>
        <begin position="184"/>
        <end position="214"/>
    </location>
</feature>
<keyword evidence="3 6" id="KW-0812">Transmembrane</keyword>
<dbReference type="GeneID" id="28818790"/>
<reference evidence="7 8" key="1">
    <citation type="submission" date="2015-10" db="EMBL/GenBank/DDBJ databases">
        <title>Full genome of DAOMC 229536 Phialocephala scopiformis, a fungal endophyte of spruce producing the potent anti-insectan compound rugulosin.</title>
        <authorList>
            <consortium name="DOE Joint Genome Institute"/>
            <person name="Walker A.K."/>
            <person name="Frasz S.L."/>
            <person name="Seifert K.A."/>
            <person name="Miller J.D."/>
            <person name="Mondo S.J."/>
            <person name="Labutti K."/>
            <person name="Lipzen A."/>
            <person name="Dockter R."/>
            <person name="Kennedy M."/>
            <person name="Grigoriev I.V."/>
            <person name="Spatafora J.W."/>
        </authorList>
    </citation>
    <scope>NUCLEOTIDE SEQUENCE [LARGE SCALE GENOMIC DNA]</scope>
    <source>
        <strain evidence="7 8">CBS 120377</strain>
    </source>
</reference>
<protein>
    <recommendedName>
        <fullName evidence="9">Choline transport protein</fullName>
    </recommendedName>
</protein>
<evidence type="ECO:0000256" key="3">
    <source>
        <dbReference type="ARBA" id="ARBA00022692"/>
    </source>
</evidence>
<dbReference type="GO" id="GO:0022857">
    <property type="term" value="F:transmembrane transporter activity"/>
    <property type="evidence" value="ECO:0007669"/>
    <property type="project" value="InterPro"/>
</dbReference>
<comment type="subcellular location">
    <subcellularLocation>
        <location evidence="1">Membrane</location>
        <topology evidence="1">Multi-pass membrane protein</topology>
    </subcellularLocation>
</comment>
<sequence>SGWPGGVASGGYLTGTLIQGLIALTVPGYTPKGYQGTLLFWAVIFFAVFINTVISSTLPKFEGLILILHLIGFFGILITLIILGPHGSTSFVFRTWLNEGGWPTQGLSFFVGLIGNVFAFVGADGAFHMSEEIHNPSLIVPRSIMLSVVLNGIMGFAMLIALLFCMGDTQDALSTNTGYPFMEIFLQATNSVVGSAVMASIVTVLALCATVGILASTSRMFWSFARDRGLPAWRILQRVDARTTVPLWAVATTTTVSCLLALITIGSSTAFNDIVSLSVAGLYSSYLICAVLLLYRRLTGSFQNALTDLAETPVFLNTKGAQLVWGPWHVPGVLGVINNTFACIYLTVILFFSFWPPSTPIVPSTMNYNVLVSGGLVAFSLIYYMLWAKDEWDGPIIEVQVR</sequence>
<evidence type="ECO:0000256" key="5">
    <source>
        <dbReference type="ARBA" id="ARBA00023136"/>
    </source>
</evidence>
<organism evidence="7 8">
    <name type="scientific">Mollisia scopiformis</name>
    <name type="common">Conifer needle endophyte fungus</name>
    <name type="synonym">Phialocephala scopiformis</name>
    <dbReference type="NCBI Taxonomy" id="149040"/>
    <lineage>
        <taxon>Eukaryota</taxon>
        <taxon>Fungi</taxon>
        <taxon>Dikarya</taxon>
        <taxon>Ascomycota</taxon>
        <taxon>Pezizomycotina</taxon>
        <taxon>Leotiomycetes</taxon>
        <taxon>Helotiales</taxon>
        <taxon>Mollisiaceae</taxon>
        <taxon>Mollisia</taxon>
    </lineage>
</organism>
<dbReference type="RefSeq" id="XP_018074258.1">
    <property type="nucleotide sequence ID" value="XM_018209064.1"/>
</dbReference>
<evidence type="ECO:0000256" key="1">
    <source>
        <dbReference type="ARBA" id="ARBA00004141"/>
    </source>
</evidence>
<evidence type="ECO:0000256" key="2">
    <source>
        <dbReference type="ARBA" id="ARBA00022448"/>
    </source>
</evidence>
<dbReference type="Gene3D" id="1.20.1740.10">
    <property type="entry name" value="Amino acid/polyamine transporter I"/>
    <property type="match status" value="1"/>
</dbReference>
<keyword evidence="4 6" id="KW-1133">Transmembrane helix</keyword>
<dbReference type="AlphaFoldDB" id="A0A194XIB4"/>
<feature type="transmembrane region" description="Helical" evidence="6">
    <location>
        <begin position="38"/>
        <end position="58"/>
    </location>
</feature>
<dbReference type="GO" id="GO:0016020">
    <property type="term" value="C:membrane"/>
    <property type="evidence" value="ECO:0007669"/>
    <property type="project" value="UniProtKB-SubCell"/>
</dbReference>
<evidence type="ECO:0008006" key="9">
    <source>
        <dbReference type="Google" id="ProtNLM"/>
    </source>
</evidence>
<evidence type="ECO:0000313" key="8">
    <source>
        <dbReference type="Proteomes" id="UP000070700"/>
    </source>
</evidence>
<dbReference type="PANTHER" id="PTHR45649">
    <property type="entry name" value="AMINO-ACID PERMEASE BAT1"/>
    <property type="match status" value="1"/>
</dbReference>
<gene>
    <name evidence="7" type="ORF">LY89DRAFT_580511</name>
</gene>
<dbReference type="KEGG" id="psco:LY89DRAFT_580511"/>
<dbReference type="Proteomes" id="UP000070700">
    <property type="component" value="Unassembled WGS sequence"/>
</dbReference>
<dbReference type="InParanoid" id="A0A194XIB4"/>
<dbReference type="PANTHER" id="PTHR45649:SF1">
    <property type="entry name" value="TRANSPORTER, PUTATIVE (EUROFUNG)-RELATED"/>
    <property type="match status" value="1"/>
</dbReference>
<feature type="transmembrane region" description="Helical" evidence="6">
    <location>
        <begin position="333"/>
        <end position="355"/>
    </location>
</feature>
<evidence type="ECO:0000256" key="4">
    <source>
        <dbReference type="ARBA" id="ARBA00022989"/>
    </source>
</evidence>
<accession>A0A194XIB4</accession>
<keyword evidence="2" id="KW-0813">Transport</keyword>
<proteinExistence type="predicted"/>
<evidence type="ECO:0000313" key="7">
    <source>
        <dbReference type="EMBL" id="KUJ19903.1"/>
    </source>
</evidence>
<dbReference type="InterPro" id="IPR002293">
    <property type="entry name" value="AA/rel_permease1"/>
</dbReference>
<keyword evidence="8" id="KW-1185">Reference proteome</keyword>
<feature type="transmembrane region" description="Helical" evidence="6">
    <location>
        <begin position="274"/>
        <end position="295"/>
    </location>
</feature>
<dbReference type="EMBL" id="KQ947410">
    <property type="protein sequence ID" value="KUJ19903.1"/>
    <property type="molecule type" value="Genomic_DNA"/>
</dbReference>